<feature type="region of interest" description="Disordered" evidence="7">
    <location>
        <begin position="677"/>
        <end position="701"/>
    </location>
</feature>
<keyword evidence="2" id="KW-0328">Glycosyltransferase</keyword>
<feature type="transmembrane region" description="Helical" evidence="8">
    <location>
        <begin position="611"/>
        <end position="630"/>
    </location>
</feature>
<dbReference type="AlphaFoldDB" id="A0A5D4GM00"/>
<organism evidence="10 11">
    <name type="scientific">Neoaquamicrobium microcysteis</name>
    <dbReference type="NCBI Taxonomy" id="2682781"/>
    <lineage>
        <taxon>Bacteria</taxon>
        <taxon>Pseudomonadati</taxon>
        <taxon>Pseudomonadota</taxon>
        <taxon>Alphaproteobacteria</taxon>
        <taxon>Hyphomicrobiales</taxon>
        <taxon>Phyllobacteriaceae</taxon>
        <taxon>Neoaquamicrobium</taxon>
    </lineage>
</organism>
<dbReference type="PANTHER" id="PTHR43867:SF2">
    <property type="entry name" value="CELLULOSE SYNTHASE CATALYTIC SUBUNIT A [UDP-FORMING]"/>
    <property type="match status" value="1"/>
</dbReference>
<dbReference type="Gene3D" id="3.90.550.10">
    <property type="entry name" value="Spore Coat Polysaccharide Biosynthesis Protein SpsA, Chain A"/>
    <property type="match status" value="1"/>
</dbReference>
<protein>
    <submittedName>
        <fullName evidence="10">Glycosyltransferase</fullName>
    </submittedName>
</protein>
<dbReference type="SUPFAM" id="SSF53448">
    <property type="entry name" value="Nucleotide-diphospho-sugar transferases"/>
    <property type="match status" value="1"/>
</dbReference>
<dbReference type="PANTHER" id="PTHR43867">
    <property type="entry name" value="CELLULOSE SYNTHASE CATALYTIC SUBUNIT A [UDP-FORMING]"/>
    <property type="match status" value="1"/>
</dbReference>
<dbReference type="EMBL" id="VSZS01000068">
    <property type="protein sequence ID" value="TYR29397.1"/>
    <property type="molecule type" value="Genomic_DNA"/>
</dbReference>
<keyword evidence="4 8" id="KW-0812">Transmembrane</keyword>
<name>A0A5D4GM00_9HYPH</name>
<evidence type="ECO:0000259" key="9">
    <source>
        <dbReference type="Pfam" id="PF13632"/>
    </source>
</evidence>
<dbReference type="InterPro" id="IPR001173">
    <property type="entry name" value="Glyco_trans_2-like"/>
</dbReference>
<dbReference type="GO" id="GO:0016757">
    <property type="term" value="F:glycosyltransferase activity"/>
    <property type="evidence" value="ECO:0007669"/>
    <property type="project" value="UniProtKB-KW"/>
</dbReference>
<dbReference type="InterPro" id="IPR050321">
    <property type="entry name" value="Glycosyltr_2/OpgH_subfam"/>
</dbReference>
<reference evidence="10 11" key="2">
    <citation type="submission" date="2019-09" db="EMBL/GenBank/DDBJ databases">
        <title>Mesorhizobium sp. MaA-C15 isolated from Microcystis aeruginosa.</title>
        <authorList>
            <person name="Jeong S.E."/>
            <person name="Jin H.M."/>
            <person name="Jeon C.O."/>
        </authorList>
    </citation>
    <scope>NUCLEOTIDE SEQUENCE [LARGE SCALE GENOMIC DNA]</scope>
    <source>
        <strain evidence="10 11">MaA-C15</strain>
    </source>
</reference>
<dbReference type="Pfam" id="PF13632">
    <property type="entry name" value="Glyco_trans_2_3"/>
    <property type="match status" value="1"/>
</dbReference>
<dbReference type="SUPFAM" id="SSF160246">
    <property type="entry name" value="EspE N-terminal domain-like"/>
    <property type="match status" value="1"/>
</dbReference>
<gene>
    <name evidence="10" type="ORF">FY036_21210</name>
</gene>
<dbReference type="GO" id="GO:0016020">
    <property type="term" value="C:membrane"/>
    <property type="evidence" value="ECO:0007669"/>
    <property type="project" value="UniProtKB-SubCell"/>
</dbReference>
<comment type="subcellular location">
    <subcellularLocation>
        <location evidence="1">Membrane</location>
        <topology evidence="1">Multi-pass membrane protein</topology>
    </subcellularLocation>
</comment>
<sequence length="701" mass="77855">MCCVYMCEHMAQLLSRSRRMVMLQPFSAPAPSGRAGPHFRPRADLPPLSEKSDLAAVPAGRRPQVFGNAAPHQGRHAAILEEWMPLVERLSLPTDEVSRAAHRAVANGTAFVEELLASGRVDEGRLFEAVAHELGLPFLSHIDPERLQVAERHRLAALASRDALPIALLERPDGTIVHVLAHLDVGIASMRERLARMPELAGRLCIAPPGMLRAAIIKLTRRRLLFDAQYDLFLRQPDFSANIVANAWQGACIGAFLVAFPLCLILAGAQTIFALHLVATIAFFACIALRLLALSSAGPLRLRPLPAVNPKDLPVYSVLVALYREREVIPQLLVALGKLQWPHAKLEIKLVCEEDDHETLAALRAHHLRPFVEIVEVPAGGPRTKPKALAYALPLCSGELVTLYDAEDRPHPMQLMEAWYRFSREGEDLACLQAPLVVTNGSASPFSRLFAFEYAGLFRGLLPWLAGNNLLLPLGGTSNHFRRSALADAGGWDAYNVTEDADLGLRFKRLGYRTGVLTHPTFEDGPEDLQTWLPQRVRWFKGWVQTWLVHMRSPRALWRDLGPASFLVMQVLFLGMLVSALIHPLFLVTIAYVMAKLVWTGSAQTLEMLMLMLGFANILFGYGAFIAIGAMTLSMKEKGRLLGTGLLTPLHWVLLSVAAWLALWEIYRRPHHWNKTHHRRSRSMREPAADGVSQAPAKAFR</sequence>
<dbReference type="InterPro" id="IPR037257">
    <property type="entry name" value="T2SS_E_N_sf"/>
</dbReference>
<evidence type="ECO:0000256" key="6">
    <source>
        <dbReference type="ARBA" id="ARBA00023136"/>
    </source>
</evidence>
<dbReference type="Proteomes" id="UP000323258">
    <property type="component" value="Unassembled WGS sequence"/>
</dbReference>
<evidence type="ECO:0000256" key="2">
    <source>
        <dbReference type="ARBA" id="ARBA00022676"/>
    </source>
</evidence>
<accession>A0A5D4GM00</accession>
<keyword evidence="5 8" id="KW-1133">Transmembrane helix</keyword>
<evidence type="ECO:0000256" key="4">
    <source>
        <dbReference type="ARBA" id="ARBA00022692"/>
    </source>
</evidence>
<evidence type="ECO:0000256" key="7">
    <source>
        <dbReference type="SAM" id="MobiDB-lite"/>
    </source>
</evidence>
<evidence type="ECO:0000256" key="8">
    <source>
        <dbReference type="SAM" id="Phobius"/>
    </source>
</evidence>
<reference evidence="10 11" key="1">
    <citation type="submission" date="2019-08" db="EMBL/GenBank/DDBJ databases">
        <authorList>
            <person name="Seo Y.L."/>
        </authorList>
    </citation>
    <scope>NUCLEOTIDE SEQUENCE [LARGE SCALE GENOMIC DNA]</scope>
    <source>
        <strain evidence="10 11">MaA-C15</strain>
    </source>
</reference>
<feature type="transmembrane region" description="Helical" evidence="8">
    <location>
        <begin position="650"/>
        <end position="667"/>
    </location>
</feature>
<evidence type="ECO:0000313" key="11">
    <source>
        <dbReference type="Proteomes" id="UP000323258"/>
    </source>
</evidence>
<proteinExistence type="predicted"/>
<feature type="domain" description="Glycosyltransferase 2-like" evidence="9">
    <location>
        <begin position="401"/>
        <end position="591"/>
    </location>
</feature>
<evidence type="ECO:0000256" key="3">
    <source>
        <dbReference type="ARBA" id="ARBA00022679"/>
    </source>
</evidence>
<evidence type="ECO:0000256" key="5">
    <source>
        <dbReference type="ARBA" id="ARBA00022989"/>
    </source>
</evidence>
<dbReference type="InterPro" id="IPR029044">
    <property type="entry name" value="Nucleotide-diphossugar_trans"/>
</dbReference>
<comment type="caution">
    <text evidence="10">The sequence shown here is derived from an EMBL/GenBank/DDBJ whole genome shotgun (WGS) entry which is preliminary data.</text>
</comment>
<evidence type="ECO:0000256" key="1">
    <source>
        <dbReference type="ARBA" id="ARBA00004141"/>
    </source>
</evidence>
<keyword evidence="3 10" id="KW-0808">Transferase</keyword>
<feature type="transmembrane region" description="Helical" evidence="8">
    <location>
        <begin position="273"/>
        <end position="293"/>
    </location>
</feature>
<evidence type="ECO:0000313" key="10">
    <source>
        <dbReference type="EMBL" id="TYR29397.1"/>
    </source>
</evidence>
<keyword evidence="6 8" id="KW-0472">Membrane</keyword>
<keyword evidence="11" id="KW-1185">Reference proteome</keyword>
<feature type="transmembrane region" description="Helical" evidence="8">
    <location>
        <begin position="243"/>
        <end position="267"/>
    </location>
</feature>